<feature type="transmembrane region" description="Helical" evidence="9">
    <location>
        <begin position="349"/>
        <end position="372"/>
    </location>
</feature>
<accession>A0A0U5K4Z1</accession>
<evidence type="ECO:0000256" key="1">
    <source>
        <dbReference type="ARBA" id="ARBA00004141"/>
    </source>
</evidence>
<organism evidence="10 11">
    <name type="scientific">Candidatus Protochlamydia naegleriophila</name>
    <dbReference type="NCBI Taxonomy" id="389348"/>
    <lineage>
        <taxon>Bacteria</taxon>
        <taxon>Pseudomonadati</taxon>
        <taxon>Chlamydiota</taxon>
        <taxon>Chlamydiia</taxon>
        <taxon>Parachlamydiales</taxon>
        <taxon>Parachlamydiaceae</taxon>
        <taxon>Candidatus Protochlamydia</taxon>
    </lineage>
</organism>
<protein>
    <recommendedName>
        <fullName evidence="9">ADP,ATP carrier protein</fullName>
    </recommendedName>
</protein>
<dbReference type="KEGG" id="pnl:PNK_1553"/>
<feature type="transmembrane region" description="Helical" evidence="9">
    <location>
        <begin position="324"/>
        <end position="342"/>
    </location>
</feature>
<dbReference type="RefSeq" id="WP_079992866.1">
    <property type="nucleotide sequence ID" value="NZ_LN879502.1"/>
</dbReference>
<keyword evidence="4 9" id="KW-0812">Transmembrane</keyword>
<feature type="transmembrane region" description="Helical" evidence="9">
    <location>
        <begin position="221"/>
        <end position="243"/>
    </location>
</feature>
<keyword evidence="7 9" id="KW-1133">Transmembrane helix</keyword>
<evidence type="ECO:0000256" key="3">
    <source>
        <dbReference type="ARBA" id="ARBA00022448"/>
    </source>
</evidence>
<proteinExistence type="inferred from homology"/>
<dbReference type="GO" id="GO:0005524">
    <property type="term" value="F:ATP binding"/>
    <property type="evidence" value="ECO:0007669"/>
    <property type="project" value="UniProtKB-KW"/>
</dbReference>
<evidence type="ECO:0000256" key="5">
    <source>
        <dbReference type="ARBA" id="ARBA00022741"/>
    </source>
</evidence>
<evidence type="ECO:0000256" key="4">
    <source>
        <dbReference type="ARBA" id="ARBA00022692"/>
    </source>
</evidence>
<keyword evidence="8 9" id="KW-0472">Membrane</keyword>
<dbReference type="PANTHER" id="PTHR31187:SF1">
    <property type="entry name" value="ADP,ATP CARRIER PROTEIN 1"/>
    <property type="match status" value="1"/>
</dbReference>
<evidence type="ECO:0000256" key="9">
    <source>
        <dbReference type="RuleBase" id="RU363121"/>
    </source>
</evidence>
<feature type="transmembrane region" description="Helical" evidence="9">
    <location>
        <begin position="435"/>
        <end position="465"/>
    </location>
</feature>
<feature type="transmembrane region" description="Helical" evidence="9">
    <location>
        <begin position="179"/>
        <end position="201"/>
    </location>
</feature>
<dbReference type="Pfam" id="PF03219">
    <property type="entry name" value="TLC"/>
    <property type="match status" value="1"/>
</dbReference>
<dbReference type="InParanoid" id="A0A0U5K4Z1"/>
<feature type="transmembrane region" description="Helical" evidence="9">
    <location>
        <begin position="90"/>
        <end position="111"/>
    </location>
</feature>
<name>A0A0U5K4Z1_9BACT</name>
<dbReference type="STRING" id="389348.PNK_1553"/>
<dbReference type="GO" id="GO:0005471">
    <property type="term" value="F:ATP:ADP antiporter activity"/>
    <property type="evidence" value="ECO:0007669"/>
    <property type="project" value="InterPro"/>
</dbReference>
<evidence type="ECO:0000256" key="7">
    <source>
        <dbReference type="ARBA" id="ARBA00022989"/>
    </source>
</evidence>
<evidence type="ECO:0000256" key="2">
    <source>
        <dbReference type="ARBA" id="ARBA00007127"/>
    </source>
</evidence>
<feature type="transmembrane region" description="Helical" evidence="9">
    <location>
        <begin position="59"/>
        <end position="78"/>
    </location>
</feature>
<comment type="similarity">
    <text evidence="2 9">Belongs to the ADP/ATP translocase tlc family.</text>
</comment>
<sequence>MPQLSRWFKCVFPIDRSEYIKFFLLATICFLVCTNYTLLRTIKETLVITKPEMGIQIIPFLRTWMLMPIMLFFVKMYAFLSARYKQADVCYSLIGFFLAFYLLFIFIFYPYEEFFRLDRLGNWISSWHIPFSEQFGAMVRYWIFSIYYCLSEVWGTLVVLILFWGVSNRSNTVEEAKRFYSPILLITNLSGFFASQISLFFSKSSFRDVLFGGQNIWSATLLSITLCVCFFTVAILFLFYLFFQRFANDSKPSFRKEHSVTKEEMTLTNLIRTMFNNKMFLLLSIMVFSYFFTSAIMEITWKYYLQQLYPNSNDFNDYLSHCTMYISLISVFLALGVTGNLIRKFSWRMNALITPVALFIPLFFLVVSNFYYEIDPYYRAFFGALYYCLSRICKFTFFDLSKEVATVEFSAVEQIKIKTAVDGIVPKFAKTGESILLQLLLVFFHSFALIIPTILILMFVVHFLWAYSTAEIKIKHFAPEGNV</sequence>
<reference evidence="11" key="1">
    <citation type="submission" date="2015-09" db="EMBL/GenBank/DDBJ databases">
        <authorList>
            <person name="Bertelli C."/>
        </authorList>
    </citation>
    <scope>NUCLEOTIDE SEQUENCE [LARGE SCALE GENOMIC DNA]</scope>
    <source>
        <strain evidence="11">KNic</strain>
    </source>
</reference>
<dbReference type="PANTHER" id="PTHR31187">
    <property type="match status" value="1"/>
</dbReference>
<dbReference type="InterPro" id="IPR004667">
    <property type="entry name" value="ADP_ATP_car_bac_type"/>
</dbReference>
<comment type="subcellular location">
    <subcellularLocation>
        <location evidence="1 9">Membrane</location>
        <topology evidence="1 9">Multi-pass membrane protein</topology>
    </subcellularLocation>
</comment>
<dbReference type="Proteomes" id="UP000069902">
    <property type="component" value="Chromosome cPNK"/>
</dbReference>
<keyword evidence="11" id="KW-1185">Reference proteome</keyword>
<dbReference type="PATRIC" id="fig|389348.3.peg.1740"/>
<feature type="transmembrane region" description="Helical" evidence="9">
    <location>
        <begin position="141"/>
        <end position="167"/>
    </location>
</feature>
<dbReference type="AlphaFoldDB" id="A0A0U5K4Z1"/>
<gene>
    <name evidence="10" type="ORF">PNK_1553</name>
</gene>
<keyword evidence="5 9" id="KW-0547">Nucleotide-binding</keyword>
<evidence type="ECO:0000256" key="6">
    <source>
        <dbReference type="ARBA" id="ARBA00022840"/>
    </source>
</evidence>
<keyword evidence="6 9" id="KW-0067">ATP-binding</keyword>
<feature type="transmembrane region" description="Helical" evidence="9">
    <location>
        <begin position="20"/>
        <end position="39"/>
    </location>
</feature>
<dbReference type="GO" id="GO:0016020">
    <property type="term" value="C:membrane"/>
    <property type="evidence" value="ECO:0007669"/>
    <property type="project" value="UniProtKB-SubCell"/>
</dbReference>
<evidence type="ECO:0000256" key="8">
    <source>
        <dbReference type="ARBA" id="ARBA00023136"/>
    </source>
</evidence>
<evidence type="ECO:0000313" key="11">
    <source>
        <dbReference type="Proteomes" id="UP000069902"/>
    </source>
</evidence>
<keyword evidence="3 9" id="KW-0813">Transport</keyword>
<feature type="transmembrane region" description="Helical" evidence="9">
    <location>
        <begin position="280"/>
        <end position="304"/>
    </location>
</feature>
<dbReference type="EMBL" id="LN879502">
    <property type="protein sequence ID" value="CUI17163.1"/>
    <property type="molecule type" value="Genomic_DNA"/>
</dbReference>
<evidence type="ECO:0000313" key="10">
    <source>
        <dbReference type="EMBL" id="CUI17163.1"/>
    </source>
</evidence>